<name>A0A1Y1IFM6_KLENI</name>
<organism evidence="2 3">
    <name type="scientific">Klebsormidium nitens</name>
    <name type="common">Green alga</name>
    <name type="synonym">Ulothrix nitens</name>
    <dbReference type="NCBI Taxonomy" id="105231"/>
    <lineage>
        <taxon>Eukaryota</taxon>
        <taxon>Viridiplantae</taxon>
        <taxon>Streptophyta</taxon>
        <taxon>Klebsormidiophyceae</taxon>
        <taxon>Klebsormidiales</taxon>
        <taxon>Klebsormidiaceae</taxon>
        <taxon>Klebsormidium</taxon>
    </lineage>
</organism>
<gene>
    <name evidence="2" type="ORF">KFL_004150030</name>
</gene>
<evidence type="ECO:0000256" key="1">
    <source>
        <dbReference type="SAM" id="MobiDB-lite"/>
    </source>
</evidence>
<sequence length="113" mass="12427">MMATSGQILKTEVRRKHANSPPILLDGRRLARSFRLGKRSFLEAKAKLQAALNLENLESSYGEMDERGSPVSEDSGGVVIVDDDVLLRHPDSSAYQLFRVSPVGIVATRMTEA</sequence>
<protein>
    <submittedName>
        <fullName evidence="2">Uncharacterized protein</fullName>
    </submittedName>
</protein>
<dbReference type="EMBL" id="DF237364">
    <property type="protein sequence ID" value="GAQ88279.1"/>
    <property type="molecule type" value="Genomic_DNA"/>
</dbReference>
<dbReference type="AlphaFoldDB" id="A0A1Y1IFM6"/>
<reference evidence="2 3" key="1">
    <citation type="journal article" date="2014" name="Nat. Commun.">
        <title>Klebsormidium flaccidum genome reveals primary factors for plant terrestrial adaptation.</title>
        <authorList>
            <person name="Hori K."/>
            <person name="Maruyama F."/>
            <person name="Fujisawa T."/>
            <person name="Togashi T."/>
            <person name="Yamamoto N."/>
            <person name="Seo M."/>
            <person name="Sato S."/>
            <person name="Yamada T."/>
            <person name="Mori H."/>
            <person name="Tajima N."/>
            <person name="Moriyama T."/>
            <person name="Ikeuchi M."/>
            <person name="Watanabe M."/>
            <person name="Wada H."/>
            <person name="Kobayashi K."/>
            <person name="Saito M."/>
            <person name="Masuda T."/>
            <person name="Sasaki-Sekimoto Y."/>
            <person name="Mashiguchi K."/>
            <person name="Awai K."/>
            <person name="Shimojima M."/>
            <person name="Masuda S."/>
            <person name="Iwai M."/>
            <person name="Nobusawa T."/>
            <person name="Narise T."/>
            <person name="Kondo S."/>
            <person name="Saito H."/>
            <person name="Sato R."/>
            <person name="Murakawa M."/>
            <person name="Ihara Y."/>
            <person name="Oshima-Yamada Y."/>
            <person name="Ohtaka K."/>
            <person name="Satoh M."/>
            <person name="Sonobe K."/>
            <person name="Ishii M."/>
            <person name="Ohtani R."/>
            <person name="Kanamori-Sato M."/>
            <person name="Honoki R."/>
            <person name="Miyazaki D."/>
            <person name="Mochizuki H."/>
            <person name="Umetsu J."/>
            <person name="Higashi K."/>
            <person name="Shibata D."/>
            <person name="Kamiya Y."/>
            <person name="Sato N."/>
            <person name="Nakamura Y."/>
            <person name="Tabata S."/>
            <person name="Ida S."/>
            <person name="Kurokawa K."/>
            <person name="Ohta H."/>
        </authorList>
    </citation>
    <scope>NUCLEOTIDE SEQUENCE [LARGE SCALE GENOMIC DNA]</scope>
    <source>
        <strain evidence="2 3">NIES-2285</strain>
    </source>
</reference>
<evidence type="ECO:0000313" key="2">
    <source>
        <dbReference type="EMBL" id="GAQ88279.1"/>
    </source>
</evidence>
<dbReference type="Proteomes" id="UP000054558">
    <property type="component" value="Unassembled WGS sequence"/>
</dbReference>
<feature type="region of interest" description="Disordered" evidence="1">
    <location>
        <begin position="1"/>
        <end position="21"/>
    </location>
</feature>
<evidence type="ECO:0000313" key="3">
    <source>
        <dbReference type="Proteomes" id="UP000054558"/>
    </source>
</evidence>
<keyword evidence="3" id="KW-1185">Reference proteome</keyword>
<accession>A0A1Y1IFM6</accession>
<proteinExistence type="predicted"/>